<keyword evidence="1" id="KW-1133">Transmembrane helix</keyword>
<evidence type="ECO:0000313" key="3">
    <source>
        <dbReference type="Proteomes" id="UP001237448"/>
    </source>
</evidence>
<comment type="caution">
    <text evidence="2">The sequence shown here is derived from an EMBL/GenBank/DDBJ whole genome shotgun (WGS) entry which is preliminary data.</text>
</comment>
<protein>
    <submittedName>
        <fullName evidence="2">Uncharacterized protein</fullName>
    </submittedName>
</protein>
<name>A0ABU0FF19_9HYPH</name>
<feature type="transmembrane region" description="Helical" evidence="1">
    <location>
        <begin position="41"/>
        <end position="63"/>
    </location>
</feature>
<accession>A0ABU0FF19</accession>
<dbReference type="RefSeq" id="WP_307428184.1">
    <property type="nucleotide sequence ID" value="NZ_JAUSVK010000001.1"/>
</dbReference>
<keyword evidence="1" id="KW-0472">Membrane</keyword>
<sequence length="181" mass="19370">MTGRLAGSKTAGLLTLVATYVLVVLDIHLTGADYAQTLTPALLAALLVPGIGAAYGVFFFHWMFESGRAAPYPDYGVFIWLVSAVVSLFYSAILFGLVYAITDSVVDVLASSLGPEQSQNRLVLTALHVLLPFWTGQKALVEFFEPITGLNIALWFPLCMLCCWAGKRTGLRAAAARPAAG</sequence>
<dbReference type="EMBL" id="JAUSVK010000001">
    <property type="protein sequence ID" value="MDQ0393205.1"/>
    <property type="molecule type" value="Genomic_DNA"/>
</dbReference>
<reference evidence="2 3" key="1">
    <citation type="submission" date="2023-07" db="EMBL/GenBank/DDBJ databases">
        <title>Genomic Encyclopedia of Type Strains, Phase IV (KMG-IV): sequencing the most valuable type-strain genomes for metagenomic binning, comparative biology and taxonomic classification.</title>
        <authorList>
            <person name="Goeker M."/>
        </authorList>
    </citation>
    <scope>NUCLEOTIDE SEQUENCE [LARGE SCALE GENOMIC DNA]</scope>
    <source>
        <strain evidence="2 3">DSM 5896</strain>
    </source>
</reference>
<keyword evidence="1" id="KW-0812">Transmembrane</keyword>
<dbReference type="Proteomes" id="UP001237448">
    <property type="component" value="Unassembled WGS sequence"/>
</dbReference>
<organism evidence="2 3">
    <name type="scientific">Labrys monachus</name>
    <dbReference type="NCBI Taxonomy" id="217067"/>
    <lineage>
        <taxon>Bacteria</taxon>
        <taxon>Pseudomonadati</taxon>
        <taxon>Pseudomonadota</taxon>
        <taxon>Alphaproteobacteria</taxon>
        <taxon>Hyphomicrobiales</taxon>
        <taxon>Xanthobacteraceae</taxon>
        <taxon>Labrys</taxon>
    </lineage>
</organism>
<feature type="transmembrane region" description="Helical" evidence="1">
    <location>
        <begin position="147"/>
        <end position="166"/>
    </location>
</feature>
<evidence type="ECO:0000313" key="2">
    <source>
        <dbReference type="EMBL" id="MDQ0393205.1"/>
    </source>
</evidence>
<gene>
    <name evidence="2" type="ORF">J3R73_002997</name>
</gene>
<feature type="transmembrane region" description="Helical" evidence="1">
    <location>
        <begin position="12"/>
        <end position="29"/>
    </location>
</feature>
<feature type="transmembrane region" description="Helical" evidence="1">
    <location>
        <begin position="75"/>
        <end position="101"/>
    </location>
</feature>
<keyword evidence="3" id="KW-1185">Reference proteome</keyword>
<evidence type="ECO:0000256" key="1">
    <source>
        <dbReference type="SAM" id="Phobius"/>
    </source>
</evidence>
<proteinExistence type="predicted"/>